<dbReference type="EMBL" id="BMCI01000002">
    <property type="protein sequence ID" value="GGC49732.1"/>
    <property type="molecule type" value="Genomic_DNA"/>
</dbReference>
<evidence type="ECO:0000256" key="4">
    <source>
        <dbReference type="SAM" id="MobiDB-lite"/>
    </source>
</evidence>
<dbReference type="Pfam" id="PF00589">
    <property type="entry name" value="Phage_integrase"/>
    <property type="match status" value="1"/>
</dbReference>
<reference evidence="6" key="2">
    <citation type="submission" date="2020-09" db="EMBL/GenBank/DDBJ databases">
        <authorList>
            <person name="Sun Q."/>
            <person name="Sedlacek I."/>
        </authorList>
    </citation>
    <scope>NUCLEOTIDE SEQUENCE</scope>
    <source>
        <strain evidence="6">CCM 7217</strain>
    </source>
</reference>
<gene>
    <name evidence="6" type="ORF">GCM10007209_09220</name>
</gene>
<dbReference type="PROSITE" id="PS51898">
    <property type="entry name" value="TYR_RECOMBINASE"/>
    <property type="match status" value="1"/>
</dbReference>
<dbReference type="GO" id="GO:0003677">
    <property type="term" value="F:DNA binding"/>
    <property type="evidence" value="ECO:0007669"/>
    <property type="project" value="UniProtKB-KW"/>
</dbReference>
<name>A0A830E7I5_9EURY</name>
<dbReference type="SUPFAM" id="SSF56349">
    <property type="entry name" value="DNA breaking-rejoining enzymes"/>
    <property type="match status" value="1"/>
</dbReference>
<dbReference type="Gene3D" id="1.10.150.130">
    <property type="match status" value="1"/>
</dbReference>
<dbReference type="PANTHER" id="PTHR30349:SF41">
    <property type="entry name" value="INTEGRASE_RECOMBINASE PROTEIN MJ0367-RELATED"/>
    <property type="match status" value="1"/>
</dbReference>
<evidence type="ECO:0000313" key="6">
    <source>
        <dbReference type="EMBL" id="GGC49732.1"/>
    </source>
</evidence>
<dbReference type="InterPro" id="IPR050090">
    <property type="entry name" value="Tyrosine_recombinase_XerCD"/>
</dbReference>
<dbReference type="InterPro" id="IPR002104">
    <property type="entry name" value="Integrase_catalytic"/>
</dbReference>
<feature type="region of interest" description="Disordered" evidence="4">
    <location>
        <begin position="336"/>
        <end position="366"/>
    </location>
</feature>
<dbReference type="PANTHER" id="PTHR30349">
    <property type="entry name" value="PHAGE INTEGRASE-RELATED"/>
    <property type="match status" value="1"/>
</dbReference>
<dbReference type="GO" id="GO:0015074">
    <property type="term" value="P:DNA integration"/>
    <property type="evidence" value="ECO:0007669"/>
    <property type="project" value="UniProtKB-KW"/>
</dbReference>
<keyword evidence="1" id="KW-0229">DNA integration</keyword>
<reference evidence="6" key="1">
    <citation type="journal article" date="2014" name="Int. J. Syst. Evol. Microbiol.">
        <title>Complete genome sequence of Corynebacterium casei LMG S-19264T (=DSM 44701T), isolated from a smear-ripened cheese.</title>
        <authorList>
            <consortium name="US DOE Joint Genome Institute (JGI-PGF)"/>
            <person name="Walter F."/>
            <person name="Albersmeier A."/>
            <person name="Kalinowski J."/>
            <person name="Ruckert C."/>
        </authorList>
    </citation>
    <scope>NUCLEOTIDE SEQUENCE</scope>
    <source>
        <strain evidence="6">CCM 7217</strain>
    </source>
</reference>
<comment type="caution">
    <text evidence="6">The sequence shown here is derived from an EMBL/GenBank/DDBJ whole genome shotgun (WGS) entry which is preliminary data.</text>
</comment>
<dbReference type="GO" id="GO:0006310">
    <property type="term" value="P:DNA recombination"/>
    <property type="evidence" value="ECO:0007669"/>
    <property type="project" value="UniProtKB-KW"/>
</dbReference>
<evidence type="ECO:0000313" key="7">
    <source>
        <dbReference type="Proteomes" id="UP000646833"/>
    </source>
</evidence>
<evidence type="ECO:0000256" key="1">
    <source>
        <dbReference type="ARBA" id="ARBA00022908"/>
    </source>
</evidence>
<keyword evidence="3" id="KW-0233">DNA recombination</keyword>
<feature type="domain" description="Tyr recombinase" evidence="5">
    <location>
        <begin position="128"/>
        <end position="361"/>
    </location>
</feature>
<dbReference type="CDD" id="cd00397">
    <property type="entry name" value="DNA_BRE_C"/>
    <property type="match status" value="1"/>
</dbReference>
<dbReference type="AlphaFoldDB" id="A0A830E7I5"/>
<protein>
    <recommendedName>
        <fullName evidence="5">Tyr recombinase domain-containing protein</fullName>
    </recommendedName>
</protein>
<dbReference type="InterPro" id="IPR013762">
    <property type="entry name" value="Integrase-like_cat_sf"/>
</dbReference>
<dbReference type="InterPro" id="IPR010998">
    <property type="entry name" value="Integrase_recombinase_N"/>
</dbReference>
<proteinExistence type="predicted"/>
<evidence type="ECO:0000256" key="3">
    <source>
        <dbReference type="ARBA" id="ARBA00023172"/>
    </source>
</evidence>
<dbReference type="Proteomes" id="UP000646833">
    <property type="component" value="Unassembled WGS sequence"/>
</dbReference>
<dbReference type="Gene3D" id="1.10.443.10">
    <property type="entry name" value="Intergrase catalytic core"/>
    <property type="match status" value="1"/>
</dbReference>
<dbReference type="InterPro" id="IPR011010">
    <property type="entry name" value="DNA_brk_join_enz"/>
</dbReference>
<evidence type="ECO:0000259" key="5">
    <source>
        <dbReference type="PROSITE" id="PS51898"/>
    </source>
</evidence>
<evidence type="ECO:0000256" key="2">
    <source>
        <dbReference type="ARBA" id="ARBA00023125"/>
    </source>
</evidence>
<keyword evidence="2" id="KW-0238">DNA-binding</keyword>
<organism evidence="6 7">
    <name type="scientific">Haloferax sulfurifontis</name>
    <dbReference type="NCBI Taxonomy" id="255616"/>
    <lineage>
        <taxon>Archaea</taxon>
        <taxon>Methanobacteriati</taxon>
        <taxon>Methanobacteriota</taxon>
        <taxon>Stenosarchaea group</taxon>
        <taxon>Halobacteria</taxon>
        <taxon>Halobacteriales</taxon>
        <taxon>Haloferacaceae</taxon>
        <taxon>Haloferax</taxon>
    </lineage>
</organism>
<accession>A0A830E7I5</accession>
<sequence>MPPRYKGVEECRPEVQDYIDELDVGTDDDDEDMRDSVSTRRYKQDLRWFDHWLDDNDIESVHDVSVKHTNRLGRDLSNLFNGTTSLYRWDRIHAFYEYLVAIEDIESNPLARWNDNKDKKWGMTKRSQQSKELGEDEAYAVMLKDVRAMEENVGRNRIRDQACIRALWQTGMRRGELSGLLTTDINRDAREIHIRKENAKNDEGRYVAYQESLEVLLERWIDGGLRREMLGITKEEQEEGKEPHKHLLVGERGAPLSAERINEIVIDAADRAGINRKMYADANAPVDPETKKPKKNRWKITAHNVRHGYGNYMINIAPKQDGEDGQARLWEVSKQMGHSDPSITDDIYSEDDPRAGIGYAHNYGPE</sequence>